<gene>
    <name evidence="1" type="ORF">LITE_LOCUS35178</name>
</gene>
<organism evidence="1 2">
    <name type="scientific">Linum tenue</name>
    <dbReference type="NCBI Taxonomy" id="586396"/>
    <lineage>
        <taxon>Eukaryota</taxon>
        <taxon>Viridiplantae</taxon>
        <taxon>Streptophyta</taxon>
        <taxon>Embryophyta</taxon>
        <taxon>Tracheophyta</taxon>
        <taxon>Spermatophyta</taxon>
        <taxon>Magnoliopsida</taxon>
        <taxon>eudicotyledons</taxon>
        <taxon>Gunneridae</taxon>
        <taxon>Pentapetalae</taxon>
        <taxon>rosids</taxon>
        <taxon>fabids</taxon>
        <taxon>Malpighiales</taxon>
        <taxon>Linaceae</taxon>
        <taxon>Linum</taxon>
    </lineage>
</organism>
<evidence type="ECO:0000313" key="2">
    <source>
        <dbReference type="Proteomes" id="UP001154282"/>
    </source>
</evidence>
<protein>
    <submittedName>
        <fullName evidence="1">Uncharacterized protein</fullName>
    </submittedName>
</protein>
<dbReference type="EMBL" id="CAMGYJ010000008">
    <property type="protein sequence ID" value="CAI0462015.1"/>
    <property type="molecule type" value="Genomic_DNA"/>
</dbReference>
<sequence>MGGRITETLQVGVKFAMAERHCWVRHRRCYASPRRCPDQVSSKRRPSNRLAWRALEGFMQDSLQRFLVPQSHGMGSIFLLLQQS</sequence>
<dbReference type="Proteomes" id="UP001154282">
    <property type="component" value="Unassembled WGS sequence"/>
</dbReference>
<reference evidence="1" key="1">
    <citation type="submission" date="2022-08" db="EMBL/GenBank/DDBJ databases">
        <authorList>
            <person name="Gutierrez-Valencia J."/>
        </authorList>
    </citation>
    <scope>NUCLEOTIDE SEQUENCE</scope>
</reference>
<proteinExistence type="predicted"/>
<dbReference type="AlphaFoldDB" id="A0AAV0NUI1"/>
<evidence type="ECO:0000313" key="1">
    <source>
        <dbReference type="EMBL" id="CAI0462015.1"/>
    </source>
</evidence>
<comment type="caution">
    <text evidence="1">The sequence shown here is derived from an EMBL/GenBank/DDBJ whole genome shotgun (WGS) entry which is preliminary data.</text>
</comment>
<accession>A0AAV0NUI1</accession>
<name>A0AAV0NUI1_9ROSI</name>
<keyword evidence="2" id="KW-1185">Reference proteome</keyword>